<evidence type="ECO:0000256" key="11">
    <source>
        <dbReference type="ARBA" id="ARBA00022881"/>
    </source>
</evidence>
<dbReference type="Gene3D" id="1.20.1580.10">
    <property type="entry name" value="ABC transporter ATPase like domain"/>
    <property type="match status" value="2"/>
</dbReference>
<evidence type="ECO:0000256" key="6">
    <source>
        <dbReference type="ARBA" id="ARBA00022763"/>
    </source>
</evidence>
<dbReference type="Gene3D" id="3.40.50.300">
    <property type="entry name" value="P-loop containing nucleotide triphosphate hydrolases"/>
    <property type="match status" value="2"/>
</dbReference>
<keyword evidence="21" id="KW-1185">Reference proteome</keyword>
<dbReference type="Pfam" id="PF17755">
    <property type="entry name" value="UvrA_DNA-bind"/>
    <property type="match status" value="1"/>
</dbReference>
<evidence type="ECO:0000256" key="17">
    <source>
        <dbReference type="HAMAP-Rule" id="MF_00205"/>
    </source>
</evidence>
<comment type="function">
    <text evidence="17">The UvrABC repair system catalyzes the recognition and processing of DNA lesions. UvrA is an ATPase and a DNA-binding protein. A damage recognition complex composed of 2 UvrA and 2 UvrB subunits scans DNA for abnormalities. When the presence of a lesion has been verified by UvrB, the UvrA molecules dissociate.</text>
</comment>
<dbReference type="Pfam" id="PF17760">
    <property type="entry name" value="UvrA_inter"/>
    <property type="match status" value="1"/>
</dbReference>
<evidence type="ECO:0000313" key="20">
    <source>
        <dbReference type="EMBL" id="MFC3102476.1"/>
    </source>
</evidence>
<feature type="domain" description="ABC transporter" evidence="19">
    <location>
        <begin position="599"/>
        <end position="927"/>
    </location>
</feature>
<dbReference type="InterPro" id="IPR013815">
    <property type="entry name" value="ATP_grasp_subdomain_1"/>
</dbReference>
<dbReference type="GO" id="GO:0016787">
    <property type="term" value="F:hydrolase activity"/>
    <property type="evidence" value="ECO:0007669"/>
    <property type="project" value="UniProtKB-KW"/>
</dbReference>
<keyword evidence="2 17" id="KW-0963">Cytoplasm</keyword>
<evidence type="ECO:0000256" key="18">
    <source>
        <dbReference type="SAM" id="MobiDB-lite"/>
    </source>
</evidence>
<evidence type="ECO:0000256" key="1">
    <source>
        <dbReference type="ARBA" id="ARBA00004496"/>
    </source>
</evidence>
<feature type="compositionally biased region" description="Basic and acidic residues" evidence="18">
    <location>
        <begin position="950"/>
        <end position="966"/>
    </location>
</feature>
<evidence type="ECO:0000256" key="15">
    <source>
        <dbReference type="ARBA" id="ARBA00039316"/>
    </source>
</evidence>
<keyword evidence="17" id="KW-0742">SOS response</keyword>
<dbReference type="InterPro" id="IPR041552">
    <property type="entry name" value="UvrA_DNA-bd"/>
</dbReference>
<dbReference type="NCBIfam" id="TIGR00630">
    <property type="entry name" value="uvra"/>
    <property type="match status" value="1"/>
</dbReference>
<evidence type="ECO:0000256" key="16">
    <source>
        <dbReference type="ARBA" id="ARBA00042156"/>
    </source>
</evidence>
<evidence type="ECO:0000256" key="7">
    <source>
        <dbReference type="ARBA" id="ARBA00022769"/>
    </source>
</evidence>
<comment type="subunit">
    <text evidence="17">Forms a heterotetramer with UvrB during the search for lesions.</text>
</comment>
<dbReference type="RefSeq" id="WP_380685579.1">
    <property type="nucleotide sequence ID" value="NZ_JBHRSS010000001.1"/>
</dbReference>
<proteinExistence type="inferred from homology"/>
<evidence type="ECO:0000256" key="5">
    <source>
        <dbReference type="ARBA" id="ARBA00022741"/>
    </source>
</evidence>
<evidence type="ECO:0000256" key="3">
    <source>
        <dbReference type="ARBA" id="ARBA00022723"/>
    </source>
</evidence>
<dbReference type="InterPro" id="IPR004602">
    <property type="entry name" value="UvrA"/>
</dbReference>
<evidence type="ECO:0000256" key="9">
    <source>
        <dbReference type="ARBA" id="ARBA00022833"/>
    </source>
</evidence>
<feature type="compositionally biased region" description="Basic residues" evidence="18">
    <location>
        <begin position="970"/>
        <end position="981"/>
    </location>
</feature>
<keyword evidence="11 17" id="KW-0267">Excision nuclease</keyword>
<evidence type="ECO:0000313" key="21">
    <source>
        <dbReference type="Proteomes" id="UP001595462"/>
    </source>
</evidence>
<feature type="zinc finger region" description="C4-type" evidence="17">
    <location>
        <begin position="738"/>
        <end position="764"/>
    </location>
</feature>
<dbReference type="Gene3D" id="1.10.8.280">
    <property type="entry name" value="ABC transporter ATPase domain-like"/>
    <property type="match status" value="1"/>
</dbReference>
<comment type="subcellular location">
    <subcellularLocation>
        <location evidence="1 17">Cytoplasm</location>
    </subcellularLocation>
</comment>
<keyword evidence="6 17" id="KW-0227">DNA damage</keyword>
<keyword evidence="12 17" id="KW-0238">DNA-binding</keyword>
<feature type="zinc finger region" description="C4-type" evidence="17">
    <location>
        <begin position="252"/>
        <end position="279"/>
    </location>
</feature>
<keyword evidence="10 17" id="KW-0067">ATP-binding</keyword>
<protein>
    <recommendedName>
        <fullName evidence="15 17">UvrABC system protein A</fullName>
        <shortName evidence="17">UvrA protein</shortName>
    </recommendedName>
    <alternativeName>
        <fullName evidence="16 17">Excinuclease ABC subunit A</fullName>
    </alternativeName>
</protein>
<name>A0ABV7EKP9_9GAMM</name>
<keyword evidence="20" id="KW-0378">Hydrolase</keyword>
<feature type="binding site" evidence="17">
    <location>
        <begin position="31"/>
        <end position="38"/>
    </location>
    <ligand>
        <name>ATP</name>
        <dbReference type="ChEBI" id="CHEBI:30616"/>
    </ligand>
</feature>
<dbReference type="CDD" id="cd03271">
    <property type="entry name" value="ABC_UvrA_II"/>
    <property type="match status" value="1"/>
</dbReference>
<comment type="similarity">
    <text evidence="14 17">Belongs to the ABC transporter superfamily. UvrA family.</text>
</comment>
<dbReference type="SUPFAM" id="SSF52540">
    <property type="entry name" value="P-loop containing nucleoside triphosphate hydrolases"/>
    <property type="match status" value="2"/>
</dbReference>
<dbReference type="PANTHER" id="PTHR43152">
    <property type="entry name" value="UVRABC SYSTEM PROTEIN A"/>
    <property type="match status" value="1"/>
</dbReference>
<dbReference type="PROSITE" id="PS00211">
    <property type="entry name" value="ABC_TRANSPORTER_1"/>
    <property type="match status" value="2"/>
</dbReference>
<accession>A0ABV7EKP9</accession>
<dbReference type="InterPro" id="IPR041102">
    <property type="entry name" value="UvrA_inter"/>
</dbReference>
<evidence type="ECO:0000256" key="14">
    <source>
        <dbReference type="ARBA" id="ARBA00038000"/>
    </source>
</evidence>
<keyword evidence="3 17" id="KW-0479">Metal-binding</keyword>
<feature type="binding site" evidence="17">
    <location>
        <begin position="639"/>
        <end position="646"/>
    </location>
    <ligand>
        <name>ATP</name>
        <dbReference type="ChEBI" id="CHEBI:30616"/>
    </ligand>
</feature>
<keyword evidence="13 17" id="KW-0234">DNA repair</keyword>
<evidence type="ECO:0000259" key="19">
    <source>
        <dbReference type="PROSITE" id="PS50893"/>
    </source>
</evidence>
<keyword evidence="7 17" id="KW-0228">DNA excision</keyword>
<keyword evidence="5 17" id="KW-0547">Nucleotide-binding</keyword>
<keyword evidence="8 17" id="KW-0863">Zinc-finger</keyword>
<evidence type="ECO:0000256" key="8">
    <source>
        <dbReference type="ARBA" id="ARBA00022771"/>
    </source>
</evidence>
<dbReference type="InterPro" id="IPR003439">
    <property type="entry name" value="ABC_transporter-like_ATP-bd"/>
</dbReference>
<dbReference type="PROSITE" id="PS50893">
    <property type="entry name" value="ABC_TRANSPORTER_2"/>
    <property type="match status" value="1"/>
</dbReference>
<evidence type="ECO:0000256" key="13">
    <source>
        <dbReference type="ARBA" id="ARBA00023204"/>
    </source>
</evidence>
<dbReference type="CDD" id="cd03270">
    <property type="entry name" value="ABC_UvrA_I"/>
    <property type="match status" value="1"/>
</dbReference>
<organism evidence="20 21">
    <name type="scientific">Salinisphaera aquimarina</name>
    <dbReference type="NCBI Taxonomy" id="2094031"/>
    <lineage>
        <taxon>Bacteria</taxon>
        <taxon>Pseudomonadati</taxon>
        <taxon>Pseudomonadota</taxon>
        <taxon>Gammaproteobacteria</taxon>
        <taxon>Salinisphaerales</taxon>
        <taxon>Salinisphaeraceae</taxon>
        <taxon>Salinisphaera</taxon>
    </lineage>
</organism>
<dbReference type="Gene3D" id="3.30.1490.20">
    <property type="entry name" value="ATP-grasp fold, A domain"/>
    <property type="match status" value="1"/>
</dbReference>
<dbReference type="InterPro" id="IPR027417">
    <property type="entry name" value="P-loop_NTPase"/>
</dbReference>
<evidence type="ECO:0000256" key="10">
    <source>
        <dbReference type="ARBA" id="ARBA00022840"/>
    </source>
</evidence>
<comment type="caution">
    <text evidence="20">The sequence shown here is derived from an EMBL/GenBank/DDBJ whole genome shotgun (WGS) entry which is preliminary data.</text>
</comment>
<evidence type="ECO:0000256" key="12">
    <source>
        <dbReference type="ARBA" id="ARBA00023125"/>
    </source>
</evidence>
<dbReference type="InterPro" id="IPR017871">
    <property type="entry name" value="ABC_transporter-like_CS"/>
</dbReference>
<gene>
    <name evidence="17 20" type="primary">uvrA</name>
    <name evidence="20" type="ORF">ACFOSU_01060</name>
</gene>
<dbReference type="PANTHER" id="PTHR43152:SF3">
    <property type="entry name" value="UVRABC SYSTEM PROTEIN A"/>
    <property type="match status" value="1"/>
</dbReference>
<dbReference type="Proteomes" id="UP001595462">
    <property type="component" value="Unassembled WGS sequence"/>
</dbReference>
<dbReference type="HAMAP" id="MF_00205">
    <property type="entry name" value="UvrA"/>
    <property type="match status" value="1"/>
</dbReference>
<feature type="region of interest" description="Disordered" evidence="18">
    <location>
        <begin position="937"/>
        <end position="981"/>
    </location>
</feature>
<keyword evidence="9 17" id="KW-0862">Zinc</keyword>
<dbReference type="EMBL" id="JBHRSS010000001">
    <property type="protein sequence ID" value="MFC3102476.1"/>
    <property type="molecule type" value="Genomic_DNA"/>
</dbReference>
<evidence type="ECO:0000256" key="4">
    <source>
        <dbReference type="ARBA" id="ARBA00022737"/>
    </source>
</evidence>
<sequence>MDSIRIRGARTHNLKNVDLDLPRNKLIVITGLSGSGKSSLAFDTIYAEGQRRYVESLSAYARQFLSMMEKPDLDSIEGLSPAISIEQKSTSHNPRSTVGTVTEIHDYLRLLYARAGTPYCPDHGEPLTAQTVSQMVDQTLEKEAESAWMLLAPVIRSRKGEHRDVFEQMRGQGFVRTRVDGEIVEIDEVPTLDPKKKHDIEVVVDRFKIRDGIQQRLAESFETALRLSEGIAWIMPWRGEGEPEVFSAQFACPVCGYSINDMEPRLFSFNSPHGACSGCDGLGSQSVFDVDRVITDDSLSLAGGAVRGWDRRNPYFFGLIQSLADRYDFDVDTPWRDLPDRARNIVLDGSDGERIEFRYVNARGRTRVRKHAFEGVLNNMQRRYAETDSLAVREELAKYLSNKPCPTCGGARLNTAARHVQVANTTLPTINAASIAGAQEIIDGLDISGHRAQIAAPILKEIRQRLSFLLDVGLDYLTLSRSAETLSGGEAQRIRLASQIGAGLVGVLYVLDEPSIGLHQRDNRRLLNTLERLRDLGNTVIVVEHDEDAIREAEYVVDMGVGAGDHGGHVIAQGSAEDIAASEDSLTGQYLSGRLSIALPDKRIAFDKKRQIKIKGARGNNLKNASASISMGQLTCITGVSGSGKSTLINETLFPAAARQVNRAVARAAPVTSIEGLEHLDKVIDINQAPIGRTPRSNPATYTGLFGTIRELFSNTPEARARGYQPGRFSFNVKGGRCEACQGDGVIKVEMHFLPDIYVTCDTCKGARYNRETLQVHYKGKTIADVLDMRVEAALEFFAPVPSLRRKLETLMDVGLSYVKLGQNATTLSGGEAQRIKLARELSKRDTGRTLYLLDEPTTGLHFHDIKQLLTVLLRLRDAGNAVVVIEHNLDVIKTADWLIDLGPEGGDGGGEIIATGTPEDIATVEASHTGHFLKAMLGSSAPGTGHNTSGDEKPTGLPPKKDKSSKTKSPTRKRPSKSGA</sequence>
<keyword evidence="4 17" id="KW-0677">Repeat</keyword>
<dbReference type="NCBIfam" id="NF001503">
    <property type="entry name" value="PRK00349.1"/>
    <property type="match status" value="1"/>
</dbReference>
<reference evidence="21" key="1">
    <citation type="journal article" date="2019" name="Int. J. Syst. Evol. Microbiol.">
        <title>The Global Catalogue of Microorganisms (GCM) 10K type strain sequencing project: providing services to taxonomists for standard genome sequencing and annotation.</title>
        <authorList>
            <consortium name="The Broad Institute Genomics Platform"/>
            <consortium name="The Broad Institute Genome Sequencing Center for Infectious Disease"/>
            <person name="Wu L."/>
            <person name="Ma J."/>
        </authorList>
    </citation>
    <scope>NUCLEOTIDE SEQUENCE [LARGE SCALE GENOMIC DNA]</scope>
    <source>
        <strain evidence="21">KCTC 52640</strain>
    </source>
</reference>
<evidence type="ECO:0000256" key="2">
    <source>
        <dbReference type="ARBA" id="ARBA00022490"/>
    </source>
</evidence>